<evidence type="ECO:0000256" key="1">
    <source>
        <dbReference type="SAM" id="MobiDB-lite"/>
    </source>
</evidence>
<evidence type="ECO:0000313" key="3">
    <source>
        <dbReference type="EMBL" id="MBB4004782.1"/>
    </source>
</evidence>
<proteinExistence type="predicted"/>
<feature type="signal peptide" evidence="2">
    <location>
        <begin position="1"/>
        <end position="25"/>
    </location>
</feature>
<dbReference type="AlphaFoldDB" id="A0A7W6HH07"/>
<organism evidence="3 4">
    <name type="scientific">Aurantimonas endophytica</name>
    <dbReference type="NCBI Taxonomy" id="1522175"/>
    <lineage>
        <taxon>Bacteria</taxon>
        <taxon>Pseudomonadati</taxon>
        <taxon>Pseudomonadota</taxon>
        <taxon>Alphaproteobacteria</taxon>
        <taxon>Hyphomicrobiales</taxon>
        <taxon>Aurantimonadaceae</taxon>
        <taxon>Aurantimonas</taxon>
    </lineage>
</organism>
<dbReference type="EMBL" id="JACIEM010000005">
    <property type="protein sequence ID" value="MBB4004782.1"/>
    <property type="molecule type" value="Genomic_DNA"/>
</dbReference>
<name>A0A7W6HH07_9HYPH</name>
<feature type="region of interest" description="Disordered" evidence="1">
    <location>
        <begin position="50"/>
        <end position="105"/>
    </location>
</feature>
<sequence length="105" mass="11246">MTLTRTLSAALVASATVILAAPAQAIVPGSEHYADRRDETARHAVAEATAMVGEAEPRQRPAFEASGNTTFGYATGPRVKAAPPILNEHYRDRADEMSRAKIQAR</sequence>
<dbReference type="RefSeq" id="WP_183210356.1">
    <property type="nucleotide sequence ID" value="NZ_JAAAMM010000005.1"/>
</dbReference>
<protein>
    <recommendedName>
        <fullName evidence="5">Hydroxyquinol 1,2-dioxygenase</fullName>
    </recommendedName>
</protein>
<evidence type="ECO:0000313" key="4">
    <source>
        <dbReference type="Proteomes" id="UP000588647"/>
    </source>
</evidence>
<accession>A0A7W6HH07</accession>
<evidence type="ECO:0000256" key="2">
    <source>
        <dbReference type="SAM" id="SignalP"/>
    </source>
</evidence>
<dbReference type="Proteomes" id="UP000588647">
    <property type="component" value="Unassembled WGS sequence"/>
</dbReference>
<feature type="compositionally biased region" description="Basic and acidic residues" evidence="1">
    <location>
        <begin position="88"/>
        <end position="99"/>
    </location>
</feature>
<reference evidence="3 4" key="1">
    <citation type="submission" date="2020-08" db="EMBL/GenBank/DDBJ databases">
        <title>Genomic Encyclopedia of Type Strains, Phase IV (KMG-IV): sequencing the most valuable type-strain genomes for metagenomic binning, comparative biology and taxonomic classification.</title>
        <authorList>
            <person name="Goeker M."/>
        </authorList>
    </citation>
    <scope>NUCLEOTIDE SEQUENCE [LARGE SCALE GENOMIC DNA]</scope>
    <source>
        <strain evidence="3 4">DSM 103570</strain>
    </source>
</reference>
<gene>
    <name evidence="3" type="ORF">GGR03_003877</name>
</gene>
<comment type="caution">
    <text evidence="3">The sequence shown here is derived from an EMBL/GenBank/DDBJ whole genome shotgun (WGS) entry which is preliminary data.</text>
</comment>
<keyword evidence="2" id="KW-0732">Signal</keyword>
<feature type="chain" id="PRO_5031557856" description="Hydroxyquinol 1,2-dioxygenase" evidence="2">
    <location>
        <begin position="26"/>
        <end position="105"/>
    </location>
</feature>
<evidence type="ECO:0008006" key="5">
    <source>
        <dbReference type="Google" id="ProtNLM"/>
    </source>
</evidence>
<keyword evidence="4" id="KW-1185">Reference proteome</keyword>